<sequence>YKEDGVDVKYPQCVWLYISDNMVGRRARLEEKGQNRASAVVSTEIASPEDDPANWTRIMPKSEIVYDARSKGLSVKRTQFPLLPAAALTIHKSQGSTYDKVLLDCRSQPRLRRDALYVACSRARHADNLYIIADEIPNPEPIHTLSDLHVELQRQKNVELVPVFAALRENCLKYQIIFHNIQSFFAHHSLVSPDDFYMQSYILLFAETWTTQQQNTNIIPGFDTVARVDVASAKPVAY</sequence>
<dbReference type="Gene3D" id="3.40.50.300">
    <property type="entry name" value="P-loop containing nucleotide triphosphate hydrolases"/>
    <property type="match status" value="1"/>
</dbReference>
<dbReference type="EMBL" id="LN722163">
    <property type="protein sequence ID" value="CEP09650.1"/>
    <property type="molecule type" value="Genomic_DNA"/>
</dbReference>
<dbReference type="OrthoDB" id="2282872at2759"/>
<dbReference type="SUPFAM" id="SSF52540">
    <property type="entry name" value="P-loop containing nucleoside triphosphate hydrolases"/>
    <property type="match status" value="1"/>
</dbReference>
<organism evidence="2 3">
    <name type="scientific">Parasitella parasitica</name>
    <dbReference type="NCBI Taxonomy" id="35722"/>
    <lineage>
        <taxon>Eukaryota</taxon>
        <taxon>Fungi</taxon>
        <taxon>Fungi incertae sedis</taxon>
        <taxon>Mucoromycota</taxon>
        <taxon>Mucoromycotina</taxon>
        <taxon>Mucoromycetes</taxon>
        <taxon>Mucorales</taxon>
        <taxon>Mucorineae</taxon>
        <taxon>Mucoraceae</taxon>
        <taxon>Parasitella</taxon>
    </lineage>
</organism>
<feature type="non-terminal residue" evidence="2">
    <location>
        <position position="1"/>
    </location>
</feature>
<proteinExistence type="predicted"/>
<name>A0A0B7N296_9FUNG</name>
<evidence type="ECO:0000313" key="2">
    <source>
        <dbReference type="EMBL" id="CEP09650.1"/>
    </source>
</evidence>
<dbReference type="InterPro" id="IPR027785">
    <property type="entry name" value="UvrD-like_helicase_C"/>
</dbReference>
<dbReference type="AlphaFoldDB" id="A0A0B7N296"/>
<keyword evidence="3" id="KW-1185">Reference proteome</keyword>
<evidence type="ECO:0000259" key="1">
    <source>
        <dbReference type="Pfam" id="PF13538"/>
    </source>
</evidence>
<dbReference type="InterPro" id="IPR027417">
    <property type="entry name" value="P-loop_NTPase"/>
</dbReference>
<dbReference type="CDD" id="cd18809">
    <property type="entry name" value="SF1_C_RecD"/>
    <property type="match status" value="1"/>
</dbReference>
<protein>
    <recommendedName>
        <fullName evidence="1">UvrD-like helicase C-terminal domain-containing protein</fullName>
    </recommendedName>
</protein>
<feature type="domain" description="UvrD-like helicase C-terminal" evidence="1">
    <location>
        <begin position="85"/>
        <end position="126"/>
    </location>
</feature>
<dbReference type="Proteomes" id="UP000054107">
    <property type="component" value="Unassembled WGS sequence"/>
</dbReference>
<gene>
    <name evidence="2" type="primary">PARPA_03200.1 scaffold 7196</name>
</gene>
<dbReference type="PANTHER" id="PTHR47642:SF6">
    <property type="entry name" value="ATP-DEPENDENT DNA HELICASE"/>
    <property type="match status" value="1"/>
</dbReference>
<reference evidence="2 3" key="1">
    <citation type="submission" date="2014-09" db="EMBL/GenBank/DDBJ databases">
        <authorList>
            <person name="Ellenberger Sabrina"/>
        </authorList>
    </citation>
    <scope>NUCLEOTIDE SEQUENCE [LARGE SCALE GENOMIC DNA]</scope>
    <source>
        <strain evidence="2 3">CBS 412.66</strain>
    </source>
</reference>
<dbReference type="Pfam" id="PF13538">
    <property type="entry name" value="UvrD_C_2"/>
    <property type="match status" value="1"/>
</dbReference>
<feature type="non-terminal residue" evidence="2">
    <location>
        <position position="238"/>
    </location>
</feature>
<dbReference type="PANTHER" id="PTHR47642">
    <property type="entry name" value="ATP-DEPENDENT DNA HELICASE"/>
    <property type="match status" value="1"/>
</dbReference>
<dbReference type="InterPro" id="IPR051055">
    <property type="entry name" value="PIF1_helicase"/>
</dbReference>
<accession>A0A0B7N296</accession>
<evidence type="ECO:0000313" key="3">
    <source>
        <dbReference type="Proteomes" id="UP000054107"/>
    </source>
</evidence>